<feature type="compositionally biased region" description="Polar residues" evidence="14">
    <location>
        <begin position="466"/>
        <end position="476"/>
    </location>
</feature>
<keyword evidence="8 13" id="KW-0175">Coiled coil</keyword>
<dbReference type="Pfam" id="PF13851">
    <property type="entry name" value="GAS"/>
    <property type="match status" value="1"/>
</dbReference>
<keyword evidence="5" id="KW-0963">Cytoplasm</keyword>
<evidence type="ECO:0000256" key="3">
    <source>
        <dbReference type="ARBA" id="ARBA00009859"/>
    </source>
</evidence>
<comment type="subcellular location">
    <subcellularLocation>
        <location evidence="1">Cell projection</location>
        <location evidence="1">Cilium</location>
        <location evidence="1">Flagellum</location>
    </subcellularLocation>
    <subcellularLocation>
        <location evidence="2">Cytoplasm</location>
        <location evidence="2">Cytoskeleton</location>
    </subcellularLocation>
</comment>
<dbReference type="GO" id="GO:0008017">
    <property type="term" value="F:microtubule binding"/>
    <property type="evidence" value="ECO:0007669"/>
    <property type="project" value="InterPro"/>
</dbReference>
<evidence type="ECO:0000256" key="4">
    <source>
        <dbReference type="ARBA" id="ARBA00021301"/>
    </source>
</evidence>
<dbReference type="InterPro" id="IPR039308">
    <property type="entry name" value="GAS8"/>
</dbReference>
<dbReference type="GO" id="GO:0031267">
    <property type="term" value="F:small GTPase binding"/>
    <property type="evidence" value="ECO:0007669"/>
    <property type="project" value="InterPro"/>
</dbReference>
<keyword evidence="9" id="KW-0969">Cilium</keyword>
<evidence type="ECO:0000256" key="12">
    <source>
        <dbReference type="ARBA" id="ARBA00031568"/>
    </source>
</evidence>
<feature type="coiled-coil region" evidence="13">
    <location>
        <begin position="166"/>
        <end position="193"/>
    </location>
</feature>
<dbReference type="OrthoDB" id="767661at2759"/>
<evidence type="ECO:0000313" key="16">
    <source>
        <dbReference type="EMBL" id="TGZ75491.1"/>
    </source>
</evidence>
<evidence type="ECO:0000256" key="7">
    <source>
        <dbReference type="ARBA" id="ARBA00022846"/>
    </source>
</evidence>
<dbReference type="GO" id="GO:0048870">
    <property type="term" value="P:cell motility"/>
    <property type="evidence" value="ECO:0007669"/>
    <property type="project" value="InterPro"/>
</dbReference>
<evidence type="ECO:0000256" key="13">
    <source>
        <dbReference type="SAM" id="Coils"/>
    </source>
</evidence>
<protein>
    <recommendedName>
        <fullName evidence="4">Dynein regulatory complex subunit 4</fullName>
    </recommendedName>
    <alternativeName>
        <fullName evidence="12">Growth arrest-specific protein 8</fullName>
    </alternativeName>
</protein>
<evidence type="ECO:0000256" key="9">
    <source>
        <dbReference type="ARBA" id="ARBA00023069"/>
    </source>
</evidence>
<proteinExistence type="inferred from homology"/>
<dbReference type="GO" id="GO:0005874">
    <property type="term" value="C:microtubule"/>
    <property type="evidence" value="ECO:0007669"/>
    <property type="project" value="UniProtKB-KW"/>
</dbReference>
<organism evidence="16 17">
    <name type="scientific">Opisthorchis felineus</name>
    <dbReference type="NCBI Taxonomy" id="147828"/>
    <lineage>
        <taxon>Eukaryota</taxon>
        <taxon>Metazoa</taxon>
        <taxon>Spiralia</taxon>
        <taxon>Lophotrochozoa</taxon>
        <taxon>Platyhelminthes</taxon>
        <taxon>Trematoda</taxon>
        <taxon>Digenea</taxon>
        <taxon>Opisthorchiida</taxon>
        <taxon>Opisthorchiata</taxon>
        <taxon>Opisthorchiidae</taxon>
        <taxon>Opisthorchis</taxon>
    </lineage>
</organism>
<dbReference type="PANTHER" id="PTHR31543:SF0">
    <property type="entry name" value="DYNEIN REGULATORY COMPLEX SUBUNIT 4"/>
    <property type="match status" value="1"/>
</dbReference>
<accession>A0A4S2MFF5</accession>
<dbReference type="EMBL" id="SJOL01000633">
    <property type="protein sequence ID" value="TGZ75491.1"/>
    <property type="molecule type" value="Genomic_DNA"/>
</dbReference>
<sequence>MPPKKKPGKSKERKSTRASKTKTPTVVDGISTAEMSHVQLEEHIIRLREELDREREERNFFHHERDNINTFWEITKSQLEDVRSELRMKEREMEEAEERHQLELKVYKQKVKHLLYEHQNRETELKAESATVAKILQDENAEVEEFLRKDQRSLKGQMSSNMCHNAEHVKELKKDYEKQLHQIRQDFETKLNEQQKCHQEGIKLMVEDLTLQRKNELHDTEERKNSHINRIMQDHDKAFSDMKNYYNDITVNNMALISSLKEQLAEQKKNQERLERQISELQAENRRLVEPLNKAREENEDLKRRMTNYEKDKALFKQTKILLKTCEQEKKHVQWQFDILEQRFKRMEKERDELYERFVAAIQDVQQKTGLKNLLLEKRLQALTDVVEKKEVQLNEVLAASNLDPAAVTAVSHKLNDILDSKNTAIKDLHYELARVCKAHNDLLATCEGKLRQFGIPPEELGFQPLKTSAPKQNLGQGPAGLVSVPP</sequence>
<name>A0A4S2MFF5_OPIFE</name>
<feature type="coiled-coil region" evidence="13">
    <location>
        <begin position="257"/>
        <end position="400"/>
    </location>
</feature>
<feature type="region of interest" description="Disordered" evidence="14">
    <location>
        <begin position="465"/>
        <end position="487"/>
    </location>
</feature>
<keyword evidence="11" id="KW-0966">Cell projection</keyword>
<feature type="region of interest" description="Disordered" evidence="14">
    <location>
        <begin position="1"/>
        <end position="25"/>
    </location>
</feature>
<feature type="domain" description="Growth arrest-specific protein 8" evidence="15">
    <location>
        <begin position="231"/>
        <end position="429"/>
    </location>
</feature>
<evidence type="ECO:0000256" key="14">
    <source>
        <dbReference type="SAM" id="MobiDB-lite"/>
    </source>
</evidence>
<dbReference type="Proteomes" id="UP000308267">
    <property type="component" value="Unassembled WGS sequence"/>
</dbReference>
<dbReference type="GO" id="GO:0005794">
    <property type="term" value="C:Golgi apparatus"/>
    <property type="evidence" value="ECO:0007669"/>
    <property type="project" value="TreeGrafter"/>
</dbReference>
<keyword evidence="6" id="KW-0493">Microtubule</keyword>
<dbReference type="InterPro" id="IPR025593">
    <property type="entry name" value="GAS8_dom"/>
</dbReference>
<gene>
    <name evidence="16" type="ORF">CRM22_000334</name>
</gene>
<evidence type="ECO:0000256" key="5">
    <source>
        <dbReference type="ARBA" id="ARBA00022490"/>
    </source>
</evidence>
<feature type="coiled-coil region" evidence="13">
    <location>
        <begin position="30"/>
        <end position="110"/>
    </location>
</feature>
<dbReference type="PANTHER" id="PTHR31543">
    <property type="entry name" value="DYNEIN REGULATORY COMPLEX SUBUNIT 4"/>
    <property type="match status" value="1"/>
</dbReference>
<evidence type="ECO:0000256" key="1">
    <source>
        <dbReference type="ARBA" id="ARBA00004230"/>
    </source>
</evidence>
<evidence type="ECO:0000256" key="8">
    <source>
        <dbReference type="ARBA" id="ARBA00023054"/>
    </source>
</evidence>
<comment type="caution">
    <text evidence="16">The sequence shown here is derived from an EMBL/GenBank/DDBJ whole genome shotgun (WGS) entry which is preliminary data.</text>
</comment>
<dbReference type="GO" id="GO:0031514">
    <property type="term" value="C:motile cilium"/>
    <property type="evidence" value="ECO:0007669"/>
    <property type="project" value="UniProtKB-SubCell"/>
</dbReference>
<evidence type="ECO:0000256" key="2">
    <source>
        <dbReference type="ARBA" id="ARBA00004245"/>
    </source>
</evidence>
<comment type="similarity">
    <text evidence="3">Belongs to the DRC4 family.</text>
</comment>
<keyword evidence="10" id="KW-0206">Cytoskeleton</keyword>
<keyword evidence="7" id="KW-0282">Flagellum</keyword>
<evidence type="ECO:0000256" key="10">
    <source>
        <dbReference type="ARBA" id="ARBA00023212"/>
    </source>
</evidence>
<evidence type="ECO:0000313" key="17">
    <source>
        <dbReference type="Proteomes" id="UP000308267"/>
    </source>
</evidence>
<dbReference type="STRING" id="147828.A0A4S2MFF5"/>
<dbReference type="AlphaFoldDB" id="A0A4S2MFF5"/>
<reference evidence="16 17" key="1">
    <citation type="journal article" date="2019" name="BMC Genomics">
        <title>New insights from Opisthorchis felineus genome: update on genomics of the epidemiologically important liver flukes.</title>
        <authorList>
            <person name="Ershov N.I."/>
            <person name="Mordvinov V.A."/>
            <person name="Prokhortchouk E.B."/>
            <person name="Pakharukova M.Y."/>
            <person name="Gunbin K.V."/>
            <person name="Ustyantsev K."/>
            <person name="Genaev M.A."/>
            <person name="Blinov A.G."/>
            <person name="Mazur A."/>
            <person name="Boulygina E."/>
            <person name="Tsygankova S."/>
            <person name="Khrameeva E."/>
            <person name="Chekanov N."/>
            <person name="Fan G."/>
            <person name="Xiao A."/>
            <person name="Zhang H."/>
            <person name="Xu X."/>
            <person name="Yang H."/>
            <person name="Solovyev V."/>
            <person name="Lee S.M."/>
            <person name="Liu X."/>
            <person name="Afonnikov D.A."/>
            <person name="Skryabin K.G."/>
        </authorList>
    </citation>
    <scope>NUCLEOTIDE SEQUENCE [LARGE SCALE GENOMIC DNA]</scope>
    <source>
        <strain evidence="16">AK-0245</strain>
        <tissue evidence="16">Whole organism</tissue>
    </source>
</reference>
<keyword evidence="17" id="KW-1185">Reference proteome</keyword>
<evidence type="ECO:0000259" key="15">
    <source>
        <dbReference type="Pfam" id="PF13851"/>
    </source>
</evidence>
<evidence type="ECO:0000256" key="11">
    <source>
        <dbReference type="ARBA" id="ARBA00023273"/>
    </source>
</evidence>
<evidence type="ECO:0000256" key="6">
    <source>
        <dbReference type="ARBA" id="ARBA00022701"/>
    </source>
</evidence>